<protein>
    <submittedName>
        <fullName evidence="2">Uncharacterized protein</fullName>
    </submittedName>
</protein>
<proteinExistence type="predicted"/>
<accession>A0ABV9W5S0</accession>
<dbReference type="EMBL" id="JBHSIU010000054">
    <property type="protein sequence ID" value="MFC5004020.1"/>
    <property type="molecule type" value="Genomic_DNA"/>
</dbReference>
<sequence length="319" mass="33530">MTDDGRRRWPVVAAAGIGTLVALVAVVLVVNRPADTPEEAPPPVATGQADQAALVVDDGDTVEASGQVIVTPGKPARFCAPAPVPAIGRAPGEKPTCSIGVDVTGVDPAKLTEAGVVNGVTVGRAKLTGVWNAGTLRVTAQGAPANQAQPMLADDGVPCPTPKGGWKRDGGDPDRNTMHGYIYDQHPDRFRPMRVGWPEGFPTGATDGPQPPQVIVVEVVSGDAAAEERQLRTLFDGNLCVVAAPGKPSIARQQQLRDQVSAGITPLMKDPSYGIYAMGGDDLFTVEFVMLTPALHEKLRAVGLDLLRLEPWLRPTVER</sequence>
<comment type="caution">
    <text evidence="2">The sequence shown here is derived from an EMBL/GenBank/DDBJ whole genome shotgun (WGS) entry which is preliminary data.</text>
</comment>
<evidence type="ECO:0000313" key="2">
    <source>
        <dbReference type="EMBL" id="MFC5004020.1"/>
    </source>
</evidence>
<feature type="transmembrane region" description="Helical" evidence="1">
    <location>
        <begin position="12"/>
        <end position="30"/>
    </location>
</feature>
<dbReference type="Proteomes" id="UP001595912">
    <property type="component" value="Unassembled WGS sequence"/>
</dbReference>
<keyword evidence="1" id="KW-0812">Transmembrane</keyword>
<keyword evidence="1" id="KW-1133">Transmembrane helix</keyword>
<evidence type="ECO:0000256" key="1">
    <source>
        <dbReference type="SAM" id="Phobius"/>
    </source>
</evidence>
<name>A0ABV9W5S0_9ACTN</name>
<keyword evidence="1" id="KW-0472">Membrane</keyword>
<dbReference type="RefSeq" id="WP_380123489.1">
    <property type="nucleotide sequence ID" value="NZ_JBHSIU010000054.1"/>
</dbReference>
<reference evidence="3" key="1">
    <citation type="journal article" date="2019" name="Int. J. Syst. Evol. Microbiol.">
        <title>The Global Catalogue of Microorganisms (GCM) 10K type strain sequencing project: providing services to taxonomists for standard genome sequencing and annotation.</title>
        <authorList>
            <consortium name="The Broad Institute Genomics Platform"/>
            <consortium name="The Broad Institute Genome Sequencing Center for Infectious Disease"/>
            <person name="Wu L."/>
            <person name="Ma J."/>
        </authorList>
    </citation>
    <scope>NUCLEOTIDE SEQUENCE [LARGE SCALE GENOMIC DNA]</scope>
    <source>
        <strain evidence="3">CGMCC 4.7152</strain>
    </source>
</reference>
<keyword evidence="3" id="KW-1185">Reference proteome</keyword>
<organism evidence="2 3">
    <name type="scientific">Dactylosporangium cerinum</name>
    <dbReference type="NCBI Taxonomy" id="1434730"/>
    <lineage>
        <taxon>Bacteria</taxon>
        <taxon>Bacillati</taxon>
        <taxon>Actinomycetota</taxon>
        <taxon>Actinomycetes</taxon>
        <taxon>Micromonosporales</taxon>
        <taxon>Micromonosporaceae</taxon>
        <taxon>Dactylosporangium</taxon>
    </lineage>
</organism>
<evidence type="ECO:0000313" key="3">
    <source>
        <dbReference type="Proteomes" id="UP001595912"/>
    </source>
</evidence>
<gene>
    <name evidence="2" type="ORF">ACFPIJ_40115</name>
</gene>